<feature type="non-terminal residue" evidence="1">
    <location>
        <position position="92"/>
    </location>
</feature>
<dbReference type="Proteomes" id="UP000789366">
    <property type="component" value="Unassembled WGS sequence"/>
</dbReference>
<evidence type="ECO:0000313" key="2">
    <source>
        <dbReference type="Proteomes" id="UP000789366"/>
    </source>
</evidence>
<sequence length="92" mass="10587">IPAYNKIPYDIKLQRNIYNGLRQSIPKHVPQLVADTISVWNNISDESSEIAAQVRKADEIIDLNMSISSHFNIYVREVYTNRRFKPLNATGL</sequence>
<reference evidence="1" key="1">
    <citation type="submission" date="2021-06" db="EMBL/GenBank/DDBJ databases">
        <authorList>
            <person name="Kallberg Y."/>
            <person name="Tangrot J."/>
            <person name="Rosling A."/>
        </authorList>
    </citation>
    <scope>NUCLEOTIDE SEQUENCE</scope>
    <source>
        <strain evidence="1">28 12/20/2015</strain>
    </source>
</reference>
<name>A0ACA9Q190_9GLOM</name>
<gene>
    <name evidence="1" type="ORF">SPELUC_LOCUS13213</name>
</gene>
<proteinExistence type="predicted"/>
<evidence type="ECO:0000313" key="1">
    <source>
        <dbReference type="EMBL" id="CAG8732490.1"/>
    </source>
</evidence>
<comment type="caution">
    <text evidence="1">The sequence shown here is derived from an EMBL/GenBank/DDBJ whole genome shotgun (WGS) entry which is preliminary data.</text>
</comment>
<accession>A0ACA9Q190</accession>
<feature type="non-terminal residue" evidence="1">
    <location>
        <position position="1"/>
    </location>
</feature>
<dbReference type="EMBL" id="CAJVPW010034001">
    <property type="protein sequence ID" value="CAG8732490.1"/>
    <property type="molecule type" value="Genomic_DNA"/>
</dbReference>
<keyword evidence="2" id="KW-1185">Reference proteome</keyword>
<organism evidence="1 2">
    <name type="scientific">Cetraspora pellucida</name>
    <dbReference type="NCBI Taxonomy" id="1433469"/>
    <lineage>
        <taxon>Eukaryota</taxon>
        <taxon>Fungi</taxon>
        <taxon>Fungi incertae sedis</taxon>
        <taxon>Mucoromycota</taxon>
        <taxon>Glomeromycotina</taxon>
        <taxon>Glomeromycetes</taxon>
        <taxon>Diversisporales</taxon>
        <taxon>Gigasporaceae</taxon>
        <taxon>Cetraspora</taxon>
    </lineage>
</organism>
<protein>
    <submittedName>
        <fullName evidence="1">11437_t:CDS:1</fullName>
    </submittedName>
</protein>